<dbReference type="HAMAP" id="MF_01471">
    <property type="entry name" value="Cas2"/>
    <property type="match status" value="1"/>
</dbReference>
<dbReference type="Proteomes" id="UP000182764">
    <property type="component" value="Unassembled WGS sequence"/>
</dbReference>
<keyword evidence="5 9" id="KW-0255">Endonuclease</keyword>
<evidence type="ECO:0000256" key="2">
    <source>
        <dbReference type="ARBA" id="ARBA00009959"/>
    </source>
</evidence>
<evidence type="ECO:0000313" key="12">
    <source>
        <dbReference type="Proteomes" id="UP000027584"/>
    </source>
</evidence>
<evidence type="ECO:0000256" key="7">
    <source>
        <dbReference type="ARBA" id="ARBA00022842"/>
    </source>
</evidence>
<name>A0A060RLD2_9STRE</name>
<comment type="cofactor">
    <cofactor evidence="1 9">
        <name>Mg(2+)</name>
        <dbReference type="ChEBI" id="CHEBI:18420"/>
    </cofactor>
</comment>
<dbReference type="EC" id="3.1.-.-" evidence="9"/>
<reference evidence="10 12" key="1">
    <citation type="submission" date="2014-02" db="EMBL/GenBank/DDBJ databases">
        <authorList>
            <person name="Manrique M."/>
        </authorList>
    </citation>
    <scope>NUCLEOTIDE SEQUENCE [LARGE SCALE GENOMIC DNA]</scope>
    <source>
        <strain evidence="10 12">LMG17956</strain>
    </source>
</reference>
<evidence type="ECO:0000313" key="10">
    <source>
        <dbReference type="EMBL" id="CDO18858.1"/>
    </source>
</evidence>
<sequence length="114" mass="13452">MSYRYMRMILMFDMPTETAEERKAYRKFRKFLLSEGFIMHQFSVYSKLLLNNSANKAMIDRLQANNPKKGSITLLTVTEKQFARMIYLNGERNTSVANSDRRLVFLGEDYSDEN</sequence>
<evidence type="ECO:0000256" key="9">
    <source>
        <dbReference type="HAMAP-Rule" id="MF_01471"/>
    </source>
</evidence>
<dbReference type="InterPro" id="IPR021127">
    <property type="entry name" value="CRISPR_associated_Cas2"/>
</dbReference>
<reference evidence="11 13" key="3">
    <citation type="submission" date="2016-10" db="EMBL/GenBank/DDBJ databases">
        <authorList>
            <person name="de Groot N.N."/>
        </authorList>
    </citation>
    <scope>NUCLEOTIDE SEQUENCE [LARGE SCALE GENOMIC DNA]</scope>
    <source>
        <strain evidence="11 13">VTM1R29</strain>
    </source>
</reference>
<dbReference type="GO" id="GO:0043571">
    <property type="term" value="P:maintenance of CRISPR repeat elements"/>
    <property type="evidence" value="ECO:0007669"/>
    <property type="project" value="UniProtKB-UniRule"/>
</dbReference>
<dbReference type="InterPro" id="IPR019199">
    <property type="entry name" value="Virulence_VapD/CRISPR_Cas2"/>
</dbReference>
<accession>A0A060RLD2</accession>
<evidence type="ECO:0000256" key="1">
    <source>
        <dbReference type="ARBA" id="ARBA00001946"/>
    </source>
</evidence>
<dbReference type="EMBL" id="CCBC010000207">
    <property type="protein sequence ID" value="CDO18858.1"/>
    <property type="molecule type" value="Genomic_DNA"/>
</dbReference>
<evidence type="ECO:0000256" key="8">
    <source>
        <dbReference type="ARBA" id="ARBA00023118"/>
    </source>
</evidence>
<organism evidence="10 12">
    <name type="scientific">Streptococcus gallolyticus</name>
    <dbReference type="NCBI Taxonomy" id="315405"/>
    <lineage>
        <taxon>Bacteria</taxon>
        <taxon>Bacillati</taxon>
        <taxon>Bacillota</taxon>
        <taxon>Bacilli</taxon>
        <taxon>Lactobacillales</taxon>
        <taxon>Streptococcaceae</taxon>
        <taxon>Streptococcus</taxon>
    </lineage>
</organism>
<dbReference type="GO" id="GO:0016787">
    <property type="term" value="F:hydrolase activity"/>
    <property type="evidence" value="ECO:0007669"/>
    <property type="project" value="UniProtKB-KW"/>
</dbReference>
<dbReference type="EMBL" id="FOBM01000009">
    <property type="protein sequence ID" value="SEM25651.1"/>
    <property type="molecule type" value="Genomic_DNA"/>
</dbReference>
<feature type="binding site" evidence="9">
    <location>
        <position position="13"/>
    </location>
    <ligand>
        <name>Mg(2+)</name>
        <dbReference type="ChEBI" id="CHEBI:18420"/>
        <note>catalytic</note>
    </ligand>
</feature>
<dbReference type="OMA" id="TDKQFGM"/>
<dbReference type="GO" id="GO:0004521">
    <property type="term" value="F:RNA endonuclease activity"/>
    <property type="evidence" value="ECO:0007669"/>
    <property type="project" value="InterPro"/>
</dbReference>
<dbReference type="CDD" id="cd09638">
    <property type="entry name" value="Cas2_I_II_III"/>
    <property type="match status" value="1"/>
</dbReference>
<dbReference type="Gene3D" id="3.30.70.240">
    <property type="match status" value="1"/>
</dbReference>
<keyword evidence="4 9" id="KW-0479">Metal-binding</keyword>
<dbReference type="Proteomes" id="UP000027584">
    <property type="component" value="Unassembled WGS sequence"/>
</dbReference>
<evidence type="ECO:0000313" key="11">
    <source>
        <dbReference type="EMBL" id="SEM25651.1"/>
    </source>
</evidence>
<dbReference type="GO" id="GO:0051607">
    <property type="term" value="P:defense response to virus"/>
    <property type="evidence" value="ECO:0007669"/>
    <property type="project" value="UniProtKB-UniRule"/>
</dbReference>
<comment type="similarity">
    <text evidence="2 9">Belongs to the CRISPR-associated endoribonuclease Cas2 protein family.</text>
</comment>
<evidence type="ECO:0000256" key="4">
    <source>
        <dbReference type="ARBA" id="ARBA00022723"/>
    </source>
</evidence>
<dbReference type="NCBIfam" id="TIGR01573">
    <property type="entry name" value="cas2"/>
    <property type="match status" value="1"/>
</dbReference>
<proteinExistence type="inferred from homology"/>
<keyword evidence="7 9" id="KW-0460">Magnesium</keyword>
<dbReference type="Pfam" id="PF09827">
    <property type="entry name" value="CRISPR_Cas2"/>
    <property type="match status" value="1"/>
</dbReference>
<evidence type="ECO:0000256" key="3">
    <source>
        <dbReference type="ARBA" id="ARBA00022722"/>
    </source>
</evidence>
<evidence type="ECO:0000256" key="6">
    <source>
        <dbReference type="ARBA" id="ARBA00022801"/>
    </source>
</evidence>
<comment type="subunit">
    <text evidence="9">Homodimer, forms a heterotetramer with a Cas1 homodimer.</text>
</comment>
<evidence type="ECO:0000313" key="13">
    <source>
        <dbReference type="Proteomes" id="UP000182764"/>
    </source>
</evidence>
<keyword evidence="6 9" id="KW-0378">Hydrolase</keyword>
<gene>
    <name evidence="9" type="primary">cas2</name>
    <name evidence="10" type="ORF">BN963_SGAL_02065</name>
    <name evidence="11" type="ORF">SAMN04487839_1094</name>
</gene>
<evidence type="ECO:0000256" key="5">
    <source>
        <dbReference type="ARBA" id="ARBA00022759"/>
    </source>
</evidence>
<keyword evidence="8 9" id="KW-0051">Antiviral defense</keyword>
<dbReference type="GO" id="GO:0046872">
    <property type="term" value="F:metal ion binding"/>
    <property type="evidence" value="ECO:0007669"/>
    <property type="project" value="UniProtKB-UniRule"/>
</dbReference>
<dbReference type="AlphaFoldDB" id="A0A060RLD2"/>
<keyword evidence="3 9" id="KW-0540">Nuclease</keyword>
<dbReference type="RefSeq" id="WP_009854538.1">
    <property type="nucleotide sequence ID" value="NZ_CP054015.1"/>
</dbReference>
<dbReference type="GeneID" id="57920265"/>
<reference evidence="10 12" key="2">
    <citation type="submission" date="2014-05" db="EMBL/GenBank/DDBJ databases">
        <title>Genome sequence of Streptococcus gallolyticus.</title>
        <authorList>
            <person name="Del Campo R."/>
        </authorList>
    </citation>
    <scope>NUCLEOTIDE SEQUENCE [LARGE SCALE GENOMIC DNA]</scope>
    <source>
        <strain evidence="10 12">LMG17956</strain>
    </source>
</reference>
<dbReference type="SUPFAM" id="SSF143430">
    <property type="entry name" value="TTP0101/SSO1404-like"/>
    <property type="match status" value="1"/>
</dbReference>
<comment type="function">
    <text evidence="9">CRISPR (clustered regularly interspaced short palindromic repeat), is an adaptive immune system that provides protection against mobile genetic elements (viruses, transposable elements and conjugative plasmids). CRISPR clusters contain sequences complementary to antecedent mobile elements and target invading nucleic acids. CRISPR clusters are transcribed and processed into CRISPR RNA (crRNA). Functions as a ssRNA-specific endoribonuclease. Involved in the integration of spacer DNA into the CRISPR cassette.</text>
</comment>
<protein>
    <recommendedName>
        <fullName evidence="9">CRISPR-associated endoribonuclease Cas2</fullName>
        <ecNumber evidence="9">3.1.-.-</ecNumber>
    </recommendedName>
</protein>